<dbReference type="Proteomes" id="UP001044222">
    <property type="component" value="Chromosome 10"/>
</dbReference>
<dbReference type="Gene3D" id="3.40.605.10">
    <property type="entry name" value="Aldehyde Dehydrogenase, Chain A, domain 1"/>
    <property type="match status" value="2"/>
</dbReference>
<comment type="caution">
    <text evidence="6">The sequence shown here is derived from an EMBL/GenBank/DDBJ whole genome shotgun (WGS) entry which is preliminary data.</text>
</comment>
<dbReference type="AlphaFoldDB" id="A0A9D3M407"/>
<evidence type="ECO:0000259" key="5">
    <source>
        <dbReference type="Pfam" id="PF00171"/>
    </source>
</evidence>
<dbReference type="SUPFAM" id="SSF53720">
    <property type="entry name" value="ALDH-like"/>
    <property type="match status" value="1"/>
</dbReference>
<name>A0A9D3M407_ANGAN</name>
<dbReference type="PANTHER" id="PTHR43570:SF7">
    <property type="entry name" value="ALDEHYDE DEHYDROGENASE"/>
    <property type="match status" value="1"/>
</dbReference>
<feature type="domain" description="Aldehyde dehydrogenase" evidence="5">
    <location>
        <begin position="27"/>
        <end position="229"/>
    </location>
</feature>
<evidence type="ECO:0000313" key="6">
    <source>
        <dbReference type="EMBL" id="KAG5840355.1"/>
    </source>
</evidence>
<dbReference type="Pfam" id="PF00171">
    <property type="entry name" value="Aldedh"/>
    <property type="match status" value="2"/>
</dbReference>
<dbReference type="EMBL" id="JAFIRN010000010">
    <property type="protein sequence ID" value="KAG5840355.1"/>
    <property type="molecule type" value="Genomic_DNA"/>
</dbReference>
<sequence length="476" mass="51488">MSAPPSPSPARWFKALRRTRIEESSTKAGPAACAEQLKRARAAFRAGRTSKESFRRAQLETLVRMLAEHECDFVDALCRDLHKPRFESVVSELILVKNEALYAINNLTKPPLSASVGAWCSPVQLCLVPLVGAIAAGNCVIINPSDTSSHTAELLHRLIPSYLDNECYHVLLASASDLPEIVDLKFDHVFFTGNSADGTKVAQAAARGLTPVTLVLDGTNPCYVDAECDGARRGGASPGRASRTPGRARRRPTTCCATPAPATPCCGSCAAPCCSSTGRTRASPAATGAWPAPRASPRPRPARQVRHGGRRGQVNEAEKYIAPTLLTEVVETDPIMQQEIFGPVLPILTVSDVDEAIAFICRREKPLCVYAYSSNSKVISRLMEETSSGSFCANDCILQSLMVVLPFGGVGASGMGSHHGRASFDTFSHRKSCLLRGTRIECVTYLRYPPYEDRNLSLMTWASTLSYKSQGWCQIL</sequence>
<feature type="region of interest" description="Disordered" evidence="4">
    <location>
        <begin position="284"/>
        <end position="312"/>
    </location>
</feature>
<keyword evidence="7" id="KW-1185">Reference proteome</keyword>
<dbReference type="Gene3D" id="3.40.309.10">
    <property type="entry name" value="Aldehyde Dehydrogenase, Chain A, domain 2"/>
    <property type="match status" value="2"/>
</dbReference>
<dbReference type="GO" id="GO:0005737">
    <property type="term" value="C:cytoplasm"/>
    <property type="evidence" value="ECO:0007669"/>
    <property type="project" value="TreeGrafter"/>
</dbReference>
<organism evidence="6 7">
    <name type="scientific">Anguilla anguilla</name>
    <name type="common">European freshwater eel</name>
    <name type="synonym">Muraena anguilla</name>
    <dbReference type="NCBI Taxonomy" id="7936"/>
    <lineage>
        <taxon>Eukaryota</taxon>
        <taxon>Metazoa</taxon>
        <taxon>Chordata</taxon>
        <taxon>Craniata</taxon>
        <taxon>Vertebrata</taxon>
        <taxon>Euteleostomi</taxon>
        <taxon>Actinopterygii</taxon>
        <taxon>Neopterygii</taxon>
        <taxon>Teleostei</taxon>
        <taxon>Anguilliformes</taxon>
        <taxon>Anguillidae</taxon>
        <taxon>Anguilla</taxon>
    </lineage>
</organism>
<feature type="compositionally biased region" description="Basic residues" evidence="4">
    <location>
        <begin position="300"/>
        <end position="310"/>
    </location>
</feature>
<dbReference type="InterPro" id="IPR016162">
    <property type="entry name" value="Ald_DH_N"/>
</dbReference>
<dbReference type="GO" id="GO:0006081">
    <property type="term" value="P:aldehyde metabolic process"/>
    <property type="evidence" value="ECO:0007669"/>
    <property type="project" value="InterPro"/>
</dbReference>
<evidence type="ECO:0000256" key="4">
    <source>
        <dbReference type="SAM" id="MobiDB-lite"/>
    </source>
</evidence>
<reference evidence="6" key="1">
    <citation type="submission" date="2021-01" db="EMBL/GenBank/DDBJ databases">
        <title>A chromosome-scale assembly of European eel, Anguilla anguilla.</title>
        <authorList>
            <person name="Henkel C."/>
            <person name="Jong-Raadsen S.A."/>
            <person name="Dufour S."/>
            <person name="Weltzien F.-A."/>
            <person name="Palstra A.P."/>
            <person name="Pelster B."/>
            <person name="Spaink H.P."/>
            <person name="Van Den Thillart G.E."/>
            <person name="Jansen H."/>
            <person name="Zahm M."/>
            <person name="Klopp C."/>
            <person name="Cedric C."/>
            <person name="Louis A."/>
            <person name="Berthelot C."/>
            <person name="Parey E."/>
            <person name="Roest Crollius H."/>
            <person name="Montfort J."/>
            <person name="Robinson-Rechavi M."/>
            <person name="Bucao C."/>
            <person name="Bouchez O."/>
            <person name="Gislard M."/>
            <person name="Lluch J."/>
            <person name="Milhes M."/>
            <person name="Lampietro C."/>
            <person name="Lopez Roques C."/>
            <person name="Donnadieu C."/>
            <person name="Braasch I."/>
            <person name="Desvignes T."/>
            <person name="Postlethwait J."/>
            <person name="Bobe J."/>
            <person name="Guiguen Y."/>
            <person name="Dirks R."/>
        </authorList>
    </citation>
    <scope>NUCLEOTIDE SEQUENCE</scope>
    <source>
        <strain evidence="6">Tag_6206</strain>
        <tissue evidence="6">Liver</tissue>
    </source>
</reference>
<gene>
    <name evidence="6" type="ORF">ANANG_G00187930</name>
</gene>
<evidence type="ECO:0000313" key="7">
    <source>
        <dbReference type="Proteomes" id="UP001044222"/>
    </source>
</evidence>
<protein>
    <recommendedName>
        <fullName evidence="3">Aldehyde dehydrogenase</fullName>
    </recommendedName>
</protein>
<dbReference type="GO" id="GO:0004029">
    <property type="term" value="F:aldehyde dehydrogenase (NAD+) activity"/>
    <property type="evidence" value="ECO:0007669"/>
    <property type="project" value="TreeGrafter"/>
</dbReference>
<keyword evidence="2 3" id="KW-0560">Oxidoreductase</keyword>
<dbReference type="InterPro" id="IPR016161">
    <property type="entry name" value="Ald_DH/histidinol_DH"/>
</dbReference>
<feature type="domain" description="Aldehyde dehydrogenase" evidence="5">
    <location>
        <begin position="304"/>
        <end position="432"/>
    </location>
</feature>
<dbReference type="InterPro" id="IPR016163">
    <property type="entry name" value="Ald_DH_C"/>
</dbReference>
<dbReference type="PIRSF" id="PIRSF036492">
    <property type="entry name" value="ALDH"/>
    <property type="match status" value="1"/>
</dbReference>
<proteinExistence type="inferred from homology"/>
<evidence type="ECO:0000256" key="1">
    <source>
        <dbReference type="ARBA" id="ARBA00009986"/>
    </source>
</evidence>
<dbReference type="InterPro" id="IPR012394">
    <property type="entry name" value="Aldehyde_DH_NAD(P)"/>
</dbReference>
<dbReference type="InterPro" id="IPR015590">
    <property type="entry name" value="Aldehyde_DH_dom"/>
</dbReference>
<evidence type="ECO:0000256" key="2">
    <source>
        <dbReference type="ARBA" id="ARBA00023002"/>
    </source>
</evidence>
<accession>A0A9D3M407</accession>
<dbReference type="GO" id="GO:0004028">
    <property type="term" value="F:3-chloroallyl aldehyde dehydrogenase activity"/>
    <property type="evidence" value="ECO:0007669"/>
    <property type="project" value="TreeGrafter"/>
</dbReference>
<feature type="compositionally biased region" description="Low complexity" evidence="4">
    <location>
        <begin position="234"/>
        <end position="245"/>
    </location>
</feature>
<comment type="similarity">
    <text evidence="1 3">Belongs to the aldehyde dehydrogenase family.</text>
</comment>
<dbReference type="FunFam" id="3.40.309.10:FF:000034">
    <property type="entry name" value="Aldehyde dehydrogenase, dimeric NADP-preferring"/>
    <property type="match status" value="1"/>
</dbReference>
<dbReference type="PANTHER" id="PTHR43570">
    <property type="entry name" value="ALDEHYDE DEHYDROGENASE"/>
    <property type="match status" value="1"/>
</dbReference>
<feature type="region of interest" description="Disordered" evidence="4">
    <location>
        <begin position="232"/>
        <end position="252"/>
    </location>
</feature>
<evidence type="ECO:0000256" key="3">
    <source>
        <dbReference type="PIRNR" id="PIRNR036492"/>
    </source>
</evidence>